<comment type="caution">
    <text evidence="1">The sequence shown here is derived from an EMBL/GenBank/DDBJ whole genome shotgun (WGS) entry which is preliminary data.</text>
</comment>
<keyword evidence="2" id="KW-1185">Reference proteome</keyword>
<reference evidence="1 2" key="1">
    <citation type="submission" date="2018-11" db="EMBL/GenBank/DDBJ databases">
        <authorList>
            <consortium name="Pathogen Informatics"/>
        </authorList>
    </citation>
    <scope>NUCLEOTIDE SEQUENCE [LARGE SCALE GENOMIC DNA]</scope>
    <source>
        <strain evidence="1 2">NCTC10913</strain>
    </source>
</reference>
<organism evidence="1 2">
    <name type="scientific">Clostridium carnis</name>
    <dbReference type="NCBI Taxonomy" id="1530"/>
    <lineage>
        <taxon>Bacteria</taxon>
        <taxon>Bacillati</taxon>
        <taxon>Bacillota</taxon>
        <taxon>Clostridia</taxon>
        <taxon>Eubacteriales</taxon>
        <taxon>Clostridiaceae</taxon>
        <taxon>Clostridium</taxon>
    </lineage>
</organism>
<dbReference type="Proteomes" id="UP000277570">
    <property type="component" value="Unassembled WGS sequence"/>
</dbReference>
<gene>
    <name evidence="1" type="ORF">NCTC10913_04870</name>
</gene>
<evidence type="ECO:0000313" key="1">
    <source>
        <dbReference type="EMBL" id="VDG74618.1"/>
    </source>
</evidence>
<sequence length="131" mass="15328">MEYISAEEFLKQDKEVQEVFIDWWMKNYNDEDLIGYIGKAPIYIKSFPNTLKHTACDCFSIGNEIIPLLTEGQLRKFIEDKTGCIIDTTILKSGYKIYLNKNSRWQSYHVTLEKSLIKAYWEVAVDIANQC</sequence>
<accession>A0ABY6T1S9</accession>
<dbReference type="EMBL" id="UYIN01000024">
    <property type="protein sequence ID" value="VDG74618.1"/>
    <property type="molecule type" value="Genomic_DNA"/>
</dbReference>
<dbReference type="RefSeq" id="WP_125150190.1">
    <property type="nucleotide sequence ID" value="NZ_UYIN01000024.1"/>
</dbReference>
<evidence type="ECO:0000313" key="2">
    <source>
        <dbReference type="Proteomes" id="UP000277570"/>
    </source>
</evidence>
<name>A0ABY6T1S9_9CLOT</name>
<proteinExistence type="predicted"/>
<protein>
    <submittedName>
        <fullName evidence="1">Uncharacterized protein</fullName>
    </submittedName>
</protein>